<dbReference type="InterPro" id="IPR049503">
    <property type="entry name" value="AbiJ_NTD4"/>
</dbReference>
<reference evidence="3 4" key="1">
    <citation type="submission" date="2020-05" db="EMBL/GenBank/DDBJ databases">
        <authorList>
            <person name="Whitworth D."/>
        </authorList>
    </citation>
    <scope>NUCLEOTIDE SEQUENCE [LARGE SCALE GENOMIC DNA]</scope>
    <source>
        <strain evidence="3 4">AM005</strain>
    </source>
</reference>
<proteinExistence type="predicted"/>
<feature type="domain" description="HEPN AbiJ-N-terminal" evidence="1">
    <location>
        <begin position="5"/>
        <end position="169"/>
    </location>
</feature>
<protein>
    <recommendedName>
        <fullName evidence="5">Abortive infection protein-like C-terminal domain-containing protein</fullName>
    </recommendedName>
</protein>
<feature type="domain" description="DUF7014" evidence="2">
    <location>
        <begin position="177"/>
        <end position="302"/>
    </location>
</feature>
<evidence type="ECO:0008006" key="5">
    <source>
        <dbReference type="Google" id="ProtNLM"/>
    </source>
</evidence>
<dbReference type="NCBIfam" id="NF046078">
    <property type="entry name" value="STM4504_CBY0614"/>
    <property type="match status" value="1"/>
</dbReference>
<accession>A0A7Y4MS31</accession>
<evidence type="ECO:0000259" key="2">
    <source>
        <dbReference type="Pfam" id="PF22809"/>
    </source>
</evidence>
<organism evidence="3 4">
    <name type="scientific">Myxococcus xanthus</name>
    <dbReference type="NCBI Taxonomy" id="34"/>
    <lineage>
        <taxon>Bacteria</taxon>
        <taxon>Pseudomonadati</taxon>
        <taxon>Myxococcota</taxon>
        <taxon>Myxococcia</taxon>
        <taxon>Myxococcales</taxon>
        <taxon>Cystobacterineae</taxon>
        <taxon>Myxococcaceae</taxon>
        <taxon>Myxococcus</taxon>
    </lineage>
</organism>
<evidence type="ECO:0000313" key="3">
    <source>
        <dbReference type="EMBL" id="NOJ80219.1"/>
    </source>
</evidence>
<dbReference type="AlphaFoldDB" id="A0A7Y4MS31"/>
<name>A0A7Y4MS31_MYXXA</name>
<dbReference type="InterPro" id="IPR054280">
    <property type="entry name" value="DUF7014"/>
</dbReference>
<gene>
    <name evidence="3" type="ORF">HNV28_18055</name>
</gene>
<dbReference type="Pfam" id="PF22809">
    <property type="entry name" value="DUF7014"/>
    <property type="match status" value="1"/>
</dbReference>
<dbReference type="RefSeq" id="WP_171442421.1">
    <property type="nucleotide sequence ID" value="NZ_JABFNS010000031.1"/>
</dbReference>
<dbReference type="EMBL" id="JABFNT010000053">
    <property type="protein sequence ID" value="NOJ80219.1"/>
    <property type="molecule type" value="Genomic_DNA"/>
</dbReference>
<sequence length="308" mass="35230">MPIYDIFSRREKRAKKAGASDVYQYDTLPREFRVQVIHMWEDAFGESYGPRTSEAAIYKPMNEMLCREYGRFRLSNTLAGQYSYKAACAEFLLNSDTAEALDIIELSFRFLWVELTKNNLLYQLKPETVQDLITELNERFRESCAGYQFESGIIVRIDSTHLHAEAVKPALTLLFEEKFEGADEEFRNGFEHYRHGRYKEALVDALKSFESTMKTICKRKGWDYPSGAPAKQLINVIFEKGLIHQSLQTHFSGLRQTLEAGVPTIRNKLGGHGQGEEPVEVPGYLASYALHLTATNIVMLVEAFKASR</sequence>
<dbReference type="Proteomes" id="UP000533080">
    <property type="component" value="Unassembled WGS sequence"/>
</dbReference>
<comment type="caution">
    <text evidence="3">The sequence shown here is derived from an EMBL/GenBank/DDBJ whole genome shotgun (WGS) entry which is preliminary data.</text>
</comment>
<evidence type="ECO:0000259" key="1">
    <source>
        <dbReference type="Pfam" id="PF18863"/>
    </source>
</evidence>
<dbReference type="Pfam" id="PF18863">
    <property type="entry name" value="AbiJ_NTD4"/>
    <property type="match status" value="1"/>
</dbReference>
<evidence type="ECO:0000313" key="4">
    <source>
        <dbReference type="Proteomes" id="UP000533080"/>
    </source>
</evidence>